<dbReference type="GO" id="GO:0012505">
    <property type="term" value="C:endomembrane system"/>
    <property type="evidence" value="ECO:0007669"/>
    <property type="project" value="UniProtKB-SubCell"/>
</dbReference>
<dbReference type="CDD" id="cd15870">
    <property type="entry name" value="R-SNARE_VAMP2"/>
    <property type="match status" value="1"/>
</dbReference>
<dbReference type="PROSITE" id="PS00417">
    <property type="entry name" value="SYNAPTOBREVIN"/>
    <property type="match status" value="1"/>
</dbReference>
<dbReference type="GO" id="GO:0007159">
    <property type="term" value="P:leukocyte cell-cell adhesion"/>
    <property type="evidence" value="ECO:0007669"/>
    <property type="project" value="TreeGrafter"/>
</dbReference>
<dbReference type="SMART" id="SM00406">
    <property type="entry name" value="IGv"/>
    <property type="match status" value="1"/>
</dbReference>
<reference evidence="9 10" key="1">
    <citation type="submission" date="2022-01" db="EMBL/GenBank/DDBJ databases">
        <title>A chromosome-scale genome assembly of the false clownfish, Amphiprion ocellaris.</title>
        <authorList>
            <person name="Ryu T."/>
        </authorList>
    </citation>
    <scope>NUCLEOTIDE SEQUENCE [LARGE SCALE GENOMIC DNA]</scope>
</reference>
<dbReference type="SUPFAM" id="SSF48726">
    <property type="entry name" value="Immunoglobulin"/>
    <property type="match status" value="2"/>
</dbReference>
<keyword evidence="5" id="KW-1133">Transmembrane helix</keyword>
<keyword evidence="3" id="KW-0175">Coiled coil</keyword>
<evidence type="ECO:0008006" key="11">
    <source>
        <dbReference type="Google" id="ProtNLM"/>
    </source>
</evidence>
<sequence>MEGTSLYLPIVILLMQCSPSVPVTVSTNRHKVEVREFSDAVLSCMFRTEKDQNPRIEWKKKGKDVSFVYYNGHFRGPFEGRATIDGATVTLHRVTQEDAGEYRCEISAPLDSVSLGETNVTLKVLVPPHTPSCEIPSSAVTGSVVQLRCRDQQSIPPATYSWFKDNQPISPPRHANATYLINSHTGVLEFKAVAKEDTGRYSCLASNGVGSPKMCEGKHMTIEDVNITAVVAAVVVVCLVVLVCGCGGFLLHRNGFFTPGHRGRSFWISQCHGAAHISSQTLHRTEDTSTPEGGAASGAPEGEGGPPAPAPNLTSNRRLQQTQAQVDKVVDIMRVNVDNVLERDQKLSELDDRADALQAGASQFESSAAKLKNKYW</sequence>
<evidence type="ECO:0000259" key="8">
    <source>
        <dbReference type="PROSITE" id="PS50892"/>
    </source>
</evidence>
<dbReference type="Gene3D" id="2.60.40.10">
    <property type="entry name" value="Immunoglobulins"/>
    <property type="match status" value="2"/>
</dbReference>
<dbReference type="GO" id="GO:0016192">
    <property type="term" value="P:vesicle-mediated transport"/>
    <property type="evidence" value="ECO:0007669"/>
    <property type="project" value="InterPro"/>
</dbReference>
<feature type="domain" description="V-SNARE coiled-coil homology" evidence="8">
    <location>
        <begin position="318"/>
        <end position="376"/>
    </location>
</feature>
<feature type="domain" description="Ig-like" evidence="7">
    <location>
        <begin position="19"/>
        <end position="121"/>
    </location>
</feature>
<dbReference type="SMART" id="SM00408">
    <property type="entry name" value="IGc2"/>
    <property type="match status" value="2"/>
</dbReference>
<evidence type="ECO:0000256" key="4">
    <source>
        <dbReference type="SAM" id="MobiDB-lite"/>
    </source>
</evidence>
<dbReference type="InterPro" id="IPR003598">
    <property type="entry name" value="Ig_sub2"/>
</dbReference>
<dbReference type="Ensembl" id="ENSAOCT00000044727.1">
    <property type="protein sequence ID" value="ENSAOCP00000062950.1"/>
    <property type="gene ID" value="ENSAOCG00000004229.2"/>
</dbReference>
<dbReference type="InterPro" id="IPR003599">
    <property type="entry name" value="Ig_sub"/>
</dbReference>
<reference evidence="9" key="3">
    <citation type="submission" date="2025-09" db="UniProtKB">
        <authorList>
            <consortium name="Ensembl"/>
        </authorList>
    </citation>
    <scope>IDENTIFICATION</scope>
</reference>
<evidence type="ECO:0000259" key="7">
    <source>
        <dbReference type="PROSITE" id="PS50835"/>
    </source>
</evidence>
<feature type="signal peptide" evidence="6">
    <location>
        <begin position="1"/>
        <end position="22"/>
    </location>
</feature>
<dbReference type="Pfam" id="PF00957">
    <property type="entry name" value="Synaptobrevin"/>
    <property type="match status" value="1"/>
</dbReference>
<evidence type="ECO:0000313" key="10">
    <source>
        <dbReference type="Proteomes" id="UP001501940"/>
    </source>
</evidence>
<evidence type="ECO:0000256" key="6">
    <source>
        <dbReference type="SAM" id="SignalP"/>
    </source>
</evidence>
<keyword evidence="5" id="KW-0812">Transmembrane</keyword>
<evidence type="ECO:0000256" key="1">
    <source>
        <dbReference type="ARBA" id="ARBA00008025"/>
    </source>
</evidence>
<dbReference type="GeneTree" id="ENSGT00940000165208"/>
<protein>
    <recommendedName>
        <fullName evidence="11">Junctional adhesion molecule 2a</fullName>
    </recommendedName>
</protein>
<feature type="domain" description="Ig-like" evidence="7">
    <location>
        <begin position="128"/>
        <end position="221"/>
    </location>
</feature>
<dbReference type="InterPro" id="IPR007110">
    <property type="entry name" value="Ig-like_dom"/>
</dbReference>
<comment type="subcellular location">
    <subcellularLocation>
        <location evidence="2">Endomembrane system</location>
        <topology evidence="2">Single-pass type IV membrane protein</topology>
    </subcellularLocation>
</comment>
<dbReference type="Proteomes" id="UP001501940">
    <property type="component" value="Chromosome 24"/>
</dbReference>
<keyword evidence="6" id="KW-0732">Signal</keyword>
<dbReference type="InterPro" id="IPR013783">
    <property type="entry name" value="Ig-like_fold"/>
</dbReference>
<dbReference type="InterPro" id="IPR013106">
    <property type="entry name" value="Ig_V-set"/>
</dbReference>
<evidence type="ECO:0000313" key="9">
    <source>
        <dbReference type="Ensembl" id="ENSAOCP00000062950.1"/>
    </source>
</evidence>
<evidence type="ECO:0000256" key="2">
    <source>
        <dbReference type="ARBA" id="ARBA00046280"/>
    </source>
</evidence>
<feature type="transmembrane region" description="Helical" evidence="5">
    <location>
        <begin position="227"/>
        <end position="251"/>
    </location>
</feature>
<dbReference type="GO" id="GO:0070160">
    <property type="term" value="C:tight junction"/>
    <property type="evidence" value="ECO:0007669"/>
    <property type="project" value="TreeGrafter"/>
</dbReference>
<dbReference type="PANTHER" id="PTHR44663:SF3">
    <property type="entry name" value="JUNCTIONAL ADHESION MOLECULE 2A"/>
    <property type="match status" value="1"/>
</dbReference>
<organism evidence="9 10">
    <name type="scientific">Amphiprion ocellaris</name>
    <name type="common">Clown anemonefish</name>
    <dbReference type="NCBI Taxonomy" id="80972"/>
    <lineage>
        <taxon>Eukaryota</taxon>
        <taxon>Metazoa</taxon>
        <taxon>Chordata</taxon>
        <taxon>Craniata</taxon>
        <taxon>Vertebrata</taxon>
        <taxon>Euteleostomi</taxon>
        <taxon>Actinopterygii</taxon>
        <taxon>Neopterygii</taxon>
        <taxon>Teleostei</taxon>
        <taxon>Neoteleostei</taxon>
        <taxon>Acanthomorphata</taxon>
        <taxon>Ovalentaria</taxon>
        <taxon>Pomacentridae</taxon>
        <taxon>Amphiprion</taxon>
    </lineage>
</organism>
<dbReference type="InterPro" id="IPR042625">
    <property type="entry name" value="JAM2"/>
</dbReference>
<dbReference type="GO" id="GO:0098636">
    <property type="term" value="C:protein complex involved in cell adhesion"/>
    <property type="evidence" value="ECO:0007669"/>
    <property type="project" value="TreeGrafter"/>
</dbReference>
<evidence type="ECO:0000256" key="3">
    <source>
        <dbReference type="PROSITE-ProRule" id="PRU00290"/>
    </source>
</evidence>
<dbReference type="PROSITE" id="PS50835">
    <property type="entry name" value="IG_LIKE"/>
    <property type="match status" value="2"/>
</dbReference>
<dbReference type="InterPro" id="IPR042855">
    <property type="entry name" value="V_SNARE_CC"/>
</dbReference>
<name>A0AAQ5ZGP5_AMPOC</name>
<reference evidence="9" key="2">
    <citation type="submission" date="2025-08" db="UniProtKB">
        <authorList>
            <consortium name="Ensembl"/>
        </authorList>
    </citation>
    <scope>IDENTIFICATION</scope>
</reference>
<feature type="region of interest" description="Disordered" evidence="4">
    <location>
        <begin position="279"/>
        <end position="314"/>
    </location>
</feature>
<dbReference type="PROSITE" id="PS50892">
    <property type="entry name" value="V_SNARE"/>
    <property type="match status" value="1"/>
</dbReference>
<dbReference type="SUPFAM" id="SSF58038">
    <property type="entry name" value="SNARE fusion complex"/>
    <property type="match status" value="1"/>
</dbReference>
<dbReference type="InterPro" id="IPR036179">
    <property type="entry name" value="Ig-like_dom_sf"/>
</dbReference>
<dbReference type="SMART" id="SM00409">
    <property type="entry name" value="IG"/>
    <property type="match status" value="2"/>
</dbReference>
<dbReference type="Gene3D" id="1.20.5.110">
    <property type="match status" value="1"/>
</dbReference>
<feature type="chain" id="PRO_5043781314" description="Junctional adhesion molecule 2a" evidence="6">
    <location>
        <begin position="23"/>
        <end position="376"/>
    </location>
</feature>
<dbReference type="InterPro" id="IPR001388">
    <property type="entry name" value="Synaptobrevin-like"/>
</dbReference>
<proteinExistence type="inferred from homology"/>
<feature type="compositionally biased region" description="Low complexity" evidence="4">
    <location>
        <begin position="291"/>
        <end position="300"/>
    </location>
</feature>
<dbReference type="GO" id="GO:0005886">
    <property type="term" value="C:plasma membrane"/>
    <property type="evidence" value="ECO:0007669"/>
    <property type="project" value="TreeGrafter"/>
</dbReference>
<dbReference type="PANTHER" id="PTHR44663">
    <property type="entry name" value="JUNCTIONAL ADHESION MOLECULE B"/>
    <property type="match status" value="1"/>
</dbReference>
<dbReference type="GO" id="GO:0009986">
    <property type="term" value="C:cell surface"/>
    <property type="evidence" value="ECO:0007669"/>
    <property type="project" value="TreeGrafter"/>
</dbReference>
<accession>A0AAQ5ZGP5</accession>
<dbReference type="AlphaFoldDB" id="A0AAQ5ZGP5"/>
<evidence type="ECO:0000256" key="5">
    <source>
        <dbReference type="SAM" id="Phobius"/>
    </source>
</evidence>
<comment type="similarity">
    <text evidence="1">Belongs to the synaptobrevin family.</text>
</comment>
<dbReference type="PRINTS" id="PR00219">
    <property type="entry name" value="SYNAPTOBREVN"/>
</dbReference>
<dbReference type="Pfam" id="PF13927">
    <property type="entry name" value="Ig_3"/>
    <property type="match status" value="2"/>
</dbReference>
<keyword evidence="5" id="KW-0472">Membrane</keyword>
<keyword evidence="10" id="KW-1185">Reference proteome</keyword>